<name>A0A840EV75_9ACTN</name>
<proteinExistence type="predicted"/>
<gene>
    <name evidence="1" type="ORF">BKA16_000775</name>
</gene>
<organism evidence="1 2">
    <name type="scientific">Gordonia humi</name>
    <dbReference type="NCBI Taxonomy" id="686429"/>
    <lineage>
        <taxon>Bacteria</taxon>
        <taxon>Bacillati</taxon>
        <taxon>Actinomycetota</taxon>
        <taxon>Actinomycetes</taxon>
        <taxon>Mycobacteriales</taxon>
        <taxon>Gordoniaceae</taxon>
        <taxon>Gordonia</taxon>
    </lineage>
</organism>
<comment type="caution">
    <text evidence="1">The sequence shown here is derived from an EMBL/GenBank/DDBJ whole genome shotgun (WGS) entry which is preliminary data.</text>
</comment>
<keyword evidence="2" id="KW-1185">Reference proteome</keyword>
<dbReference type="RefSeq" id="WP_183369424.1">
    <property type="nucleotide sequence ID" value="NZ_BAABHL010000105.1"/>
</dbReference>
<dbReference type="AlphaFoldDB" id="A0A840EV75"/>
<evidence type="ECO:0000313" key="1">
    <source>
        <dbReference type="EMBL" id="MBB4134223.1"/>
    </source>
</evidence>
<protein>
    <submittedName>
        <fullName evidence="1">Uncharacterized protein</fullName>
    </submittedName>
</protein>
<evidence type="ECO:0000313" key="2">
    <source>
        <dbReference type="Proteomes" id="UP000551501"/>
    </source>
</evidence>
<reference evidence="1 2" key="1">
    <citation type="submission" date="2020-08" db="EMBL/GenBank/DDBJ databases">
        <title>Sequencing the genomes of 1000 actinobacteria strains.</title>
        <authorList>
            <person name="Klenk H.-P."/>
        </authorList>
    </citation>
    <scope>NUCLEOTIDE SEQUENCE [LARGE SCALE GENOMIC DNA]</scope>
    <source>
        <strain evidence="1 2">DSM 45298</strain>
    </source>
</reference>
<dbReference type="EMBL" id="JACIFP010000001">
    <property type="protein sequence ID" value="MBB4134223.1"/>
    <property type="molecule type" value="Genomic_DNA"/>
</dbReference>
<dbReference type="Proteomes" id="UP000551501">
    <property type="component" value="Unassembled WGS sequence"/>
</dbReference>
<sequence length="80" mass="9222">MENKQDELVHRFQFLLKLLLSELVIHLGFNADGATIRQMHDDVEICRALAIHTVDDVGAHLKGHRFKELAPKHPVYCQIH</sequence>
<accession>A0A840EV75</accession>